<keyword evidence="6" id="KW-1185">Reference proteome</keyword>
<dbReference type="AlphaFoldDB" id="A0A7D9CZV7"/>
<accession>A0A7D9CZV7</accession>
<dbReference type="GO" id="GO:0006412">
    <property type="term" value="P:translation"/>
    <property type="evidence" value="ECO:0007669"/>
    <property type="project" value="InterPro"/>
</dbReference>
<evidence type="ECO:0000256" key="4">
    <source>
        <dbReference type="SAM" id="MobiDB-lite"/>
    </source>
</evidence>
<organism evidence="5 6">
    <name type="scientific">Dekkera bruxellensis</name>
    <name type="common">Brettanomyces custersii</name>
    <dbReference type="NCBI Taxonomy" id="5007"/>
    <lineage>
        <taxon>Eukaryota</taxon>
        <taxon>Fungi</taxon>
        <taxon>Dikarya</taxon>
        <taxon>Ascomycota</taxon>
        <taxon>Saccharomycotina</taxon>
        <taxon>Pichiomycetes</taxon>
        <taxon>Pichiales</taxon>
        <taxon>Pichiaceae</taxon>
        <taxon>Brettanomyces</taxon>
    </lineage>
</organism>
<evidence type="ECO:0000256" key="3">
    <source>
        <dbReference type="ARBA" id="ARBA00023274"/>
    </source>
</evidence>
<dbReference type="InterPro" id="IPR037229">
    <property type="entry name" value="Ribosomal_bL35_sf"/>
</dbReference>
<dbReference type="EMBL" id="CABFWN010000002">
    <property type="protein sequence ID" value="VUG17592.1"/>
    <property type="molecule type" value="Genomic_DNA"/>
</dbReference>
<protein>
    <submittedName>
        <fullName evidence="5">DEBR0S2_11166g1_1</fullName>
    </submittedName>
</protein>
<dbReference type="GO" id="GO:0003735">
    <property type="term" value="F:structural constituent of ribosome"/>
    <property type="evidence" value="ECO:0007669"/>
    <property type="project" value="InterPro"/>
</dbReference>
<evidence type="ECO:0000313" key="6">
    <source>
        <dbReference type="Proteomes" id="UP000478008"/>
    </source>
</evidence>
<comment type="similarity">
    <text evidence="1">Belongs to the bacterial ribosomal protein bL35 family.</text>
</comment>
<dbReference type="Gene3D" id="4.10.410.60">
    <property type="match status" value="1"/>
</dbReference>
<dbReference type="SUPFAM" id="SSF143034">
    <property type="entry name" value="L35p-like"/>
    <property type="match status" value="1"/>
</dbReference>
<gene>
    <name evidence="5" type="ORF">DEBR0S2_11166G</name>
</gene>
<evidence type="ECO:0000256" key="1">
    <source>
        <dbReference type="ARBA" id="ARBA00006598"/>
    </source>
</evidence>
<keyword evidence="3" id="KW-0687">Ribonucleoprotein</keyword>
<dbReference type="Pfam" id="PF01632">
    <property type="entry name" value="Ribosomal_L35p"/>
    <property type="match status" value="1"/>
</dbReference>
<dbReference type="GO" id="GO:1990904">
    <property type="term" value="C:ribonucleoprotein complex"/>
    <property type="evidence" value="ECO:0007669"/>
    <property type="project" value="UniProtKB-KW"/>
</dbReference>
<evidence type="ECO:0000313" key="5">
    <source>
        <dbReference type="EMBL" id="VUG17592.1"/>
    </source>
</evidence>
<sequence>MIAGLFRPLLGMKQAAANLIGLPKAKPIVINQVRHTCKTHRGAYKRWRKTATGYKHGLQGRKHGNAGFSQRILKKRTGTARSTAEQTNRLKRLMPSL</sequence>
<dbReference type="GO" id="GO:0005840">
    <property type="term" value="C:ribosome"/>
    <property type="evidence" value="ECO:0007669"/>
    <property type="project" value="UniProtKB-KW"/>
</dbReference>
<dbReference type="Proteomes" id="UP000478008">
    <property type="component" value="Unassembled WGS sequence"/>
</dbReference>
<keyword evidence="2" id="KW-0689">Ribosomal protein</keyword>
<reference evidence="5 6" key="1">
    <citation type="submission" date="2019-07" db="EMBL/GenBank/DDBJ databases">
        <authorList>
            <person name="Friedrich A."/>
            <person name="Schacherer J."/>
        </authorList>
    </citation>
    <scope>NUCLEOTIDE SEQUENCE [LARGE SCALE GENOMIC DNA]</scope>
</reference>
<feature type="region of interest" description="Disordered" evidence="4">
    <location>
        <begin position="75"/>
        <end position="97"/>
    </location>
</feature>
<proteinExistence type="inferred from homology"/>
<evidence type="ECO:0000256" key="2">
    <source>
        <dbReference type="ARBA" id="ARBA00022980"/>
    </source>
</evidence>
<name>A0A7D9CZV7_DEKBR</name>
<dbReference type="InterPro" id="IPR021137">
    <property type="entry name" value="Ribosomal_bL35-like"/>
</dbReference>